<evidence type="ECO:0000256" key="9">
    <source>
        <dbReference type="ARBA" id="ARBA00042660"/>
    </source>
</evidence>
<evidence type="ECO:0000259" key="10">
    <source>
        <dbReference type="Pfam" id="PF00441"/>
    </source>
</evidence>
<dbReference type="Pfam" id="PF02771">
    <property type="entry name" value="Acyl-CoA_dh_N"/>
    <property type="match status" value="1"/>
</dbReference>
<comment type="pathway">
    <text evidence="2">Siderophore biosynthesis; mycobactin biosynthesis.</text>
</comment>
<dbReference type="InterPro" id="IPR013786">
    <property type="entry name" value="AcylCoA_DH/ox_N"/>
</dbReference>
<accession>A0ABT2YHV4</accession>
<dbReference type="Gene3D" id="2.40.110.10">
    <property type="entry name" value="Butyryl-CoA Dehydrogenase, subunit A, domain 2"/>
    <property type="match status" value="1"/>
</dbReference>
<organism evidence="13 14">
    <name type="scientific">Roseateles oligotrophus</name>
    <dbReference type="NCBI Taxonomy" id="1769250"/>
    <lineage>
        <taxon>Bacteria</taxon>
        <taxon>Pseudomonadati</taxon>
        <taxon>Pseudomonadota</taxon>
        <taxon>Betaproteobacteria</taxon>
        <taxon>Burkholderiales</taxon>
        <taxon>Sphaerotilaceae</taxon>
        <taxon>Roseateles</taxon>
    </lineage>
</organism>
<keyword evidence="5" id="KW-0274">FAD</keyword>
<comment type="caution">
    <text evidence="13">The sequence shown here is derived from an EMBL/GenBank/DDBJ whole genome shotgun (WGS) entry which is preliminary data.</text>
</comment>
<feature type="domain" description="Acyl-CoA dehydrogenase/oxidase N-terminal" evidence="12">
    <location>
        <begin position="12"/>
        <end position="123"/>
    </location>
</feature>
<evidence type="ECO:0000256" key="5">
    <source>
        <dbReference type="ARBA" id="ARBA00022827"/>
    </source>
</evidence>
<dbReference type="InterPro" id="IPR050741">
    <property type="entry name" value="Acyl-CoA_dehydrogenase"/>
</dbReference>
<gene>
    <name evidence="13" type="ORF">LNV07_16340</name>
</gene>
<evidence type="ECO:0000256" key="4">
    <source>
        <dbReference type="ARBA" id="ARBA00022630"/>
    </source>
</evidence>
<evidence type="ECO:0000259" key="12">
    <source>
        <dbReference type="Pfam" id="PF02771"/>
    </source>
</evidence>
<name>A0ABT2YHV4_9BURK</name>
<dbReference type="SUPFAM" id="SSF47203">
    <property type="entry name" value="Acyl-CoA dehydrogenase C-terminal domain-like"/>
    <property type="match status" value="1"/>
</dbReference>
<evidence type="ECO:0000256" key="6">
    <source>
        <dbReference type="ARBA" id="ARBA00023002"/>
    </source>
</evidence>
<reference evidence="13 14" key="1">
    <citation type="submission" date="2021-11" db="EMBL/GenBank/DDBJ databases">
        <authorList>
            <person name="Liang Q."/>
            <person name="Mou H."/>
            <person name="Liu Z."/>
        </authorList>
    </citation>
    <scope>NUCLEOTIDE SEQUENCE [LARGE SCALE GENOMIC DNA]</scope>
    <source>
        <strain evidence="13 14">CHU3</strain>
    </source>
</reference>
<dbReference type="InterPro" id="IPR036250">
    <property type="entry name" value="AcylCo_DH-like_C"/>
</dbReference>
<dbReference type="InterPro" id="IPR009100">
    <property type="entry name" value="AcylCoA_DH/oxidase_NM_dom_sf"/>
</dbReference>
<dbReference type="Pfam" id="PF00441">
    <property type="entry name" value="Acyl-CoA_dh_1"/>
    <property type="match status" value="1"/>
</dbReference>
<evidence type="ECO:0000256" key="3">
    <source>
        <dbReference type="ARBA" id="ARBA00009347"/>
    </source>
</evidence>
<keyword evidence="6" id="KW-0560">Oxidoreductase</keyword>
<dbReference type="EMBL" id="JAJIRN010000007">
    <property type="protein sequence ID" value="MCV2369650.1"/>
    <property type="molecule type" value="Genomic_DNA"/>
</dbReference>
<evidence type="ECO:0000256" key="7">
    <source>
        <dbReference type="ARBA" id="ARBA00037085"/>
    </source>
</evidence>
<dbReference type="PANTHER" id="PTHR48083:SF20">
    <property type="entry name" value="LONG-CHAIN SPECIFIC ACYL-COA DEHYDROGENASE, MITOCHONDRIAL"/>
    <property type="match status" value="1"/>
</dbReference>
<keyword evidence="14" id="KW-1185">Reference proteome</keyword>
<evidence type="ECO:0000256" key="2">
    <source>
        <dbReference type="ARBA" id="ARBA00005102"/>
    </source>
</evidence>
<feature type="domain" description="Acyl-CoA dehydrogenase/oxidase C-terminal" evidence="10">
    <location>
        <begin position="244"/>
        <end position="390"/>
    </location>
</feature>
<dbReference type="Gene3D" id="1.20.140.10">
    <property type="entry name" value="Butyryl-CoA Dehydrogenase, subunit A, domain 3"/>
    <property type="match status" value="1"/>
</dbReference>
<comment type="cofactor">
    <cofactor evidence="1">
        <name>FAD</name>
        <dbReference type="ChEBI" id="CHEBI:57692"/>
    </cofactor>
</comment>
<keyword evidence="4" id="KW-0285">Flavoprotein</keyword>
<dbReference type="Gene3D" id="1.10.540.10">
    <property type="entry name" value="Acyl-CoA dehydrogenase/oxidase, N-terminal domain"/>
    <property type="match status" value="1"/>
</dbReference>
<dbReference type="RefSeq" id="WP_263572233.1">
    <property type="nucleotide sequence ID" value="NZ_JAJIRN010000007.1"/>
</dbReference>
<evidence type="ECO:0000256" key="1">
    <source>
        <dbReference type="ARBA" id="ARBA00001974"/>
    </source>
</evidence>
<dbReference type="SUPFAM" id="SSF56645">
    <property type="entry name" value="Acyl-CoA dehydrogenase NM domain-like"/>
    <property type="match status" value="1"/>
</dbReference>
<proteinExistence type="inferred from homology"/>
<dbReference type="InterPro" id="IPR046373">
    <property type="entry name" value="Acyl-CoA_Oxase/DH_mid-dom_sf"/>
</dbReference>
<evidence type="ECO:0000256" key="8">
    <source>
        <dbReference type="ARBA" id="ARBA00040394"/>
    </source>
</evidence>
<dbReference type="InterPro" id="IPR009075">
    <property type="entry name" value="AcylCo_DH/oxidase_C"/>
</dbReference>
<evidence type="ECO:0000259" key="11">
    <source>
        <dbReference type="Pfam" id="PF02770"/>
    </source>
</evidence>
<dbReference type="Pfam" id="PF02770">
    <property type="entry name" value="Acyl-CoA_dh_M"/>
    <property type="match status" value="1"/>
</dbReference>
<comment type="similarity">
    <text evidence="3">Belongs to the acyl-CoA dehydrogenase family.</text>
</comment>
<dbReference type="Proteomes" id="UP001209701">
    <property type="component" value="Unassembled WGS sequence"/>
</dbReference>
<comment type="function">
    <text evidence="7">Catalyzes the dehydrogenation at the alpha-beta position of ACP-bound acyl chains. This results in the introduction of a double bond in the lipidic chain, which is further transferred to the epsilon-amino group of lysine residue in the mycobactin core by MbtK.</text>
</comment>
<dbReference type="InterPro" id="IPR006091">
    <property type="entry name" value="Acyl-CoA_Oxase/DH_mid-dom"/>
</dbReference>
<feature type="domain" description="Acyl-CoA oxidase/dehydrogenase middle" evidence="11">
    <location>
        <begin position="127"/>
        <end position="227"/>
    </location>
</feature>
<evidence type="ECO:0000313" key="14">
    <source>
        <dbReference type="Proteomes" id="UP001209701"/>
    </source>
</evidence>
<dbReference type="InterPro" id="IPR037069">
    <property type="entry name" value="AcylCoA_DH/ox_N_sf"/>
</dbReference>
<sequence length="392" mass="43203">MAIELFPSAWITEEHRMLQESAARFFRERWVPRAAEFRAAGVMGAEAWREAGRQGLLCMSMPEAYGGAGGDFGHDAVMLMEQGRANLSGFGGGLHSAIVAPYILHHGNEAQKQRWLPKMATGELIGAIAMTEPGTGSDLQSVRTLARRDGDHYVLSGQKVFITNGQTANLLIVVCKTDKAQGAKGISLLVVEVEDADGKLRPGYQRGRNLEKIGMKAQDTSELFFDELRVPVENLLGGENGQEGQGFIQLMQELPQERLIIAVSAIGAMERALADTLAYTKQRMAFGQPIWNFQNTRFKLAEVQSHVLAARTFVDACMTAHLSGTLDPARAALVKAWVTDLQCKVMDECLQLFGGYGYMMEYPIAELYADARVQRIYGGTNEIMKELASRYM</sequence>
<protein>
    <recommendedName>
        <fullName evidence="8">Acyl-[acyl-carrier-protein] dehydrogenase MbtN</fullName>
    </recommendedName>
    <alternativeName>
        <fullName evidence="9">Mycobactin synthase protein N</fullName>
    </alternativeName>
</protein>
<evidence type="ECO:0000313" key="13">
    <source>
        <dbReference type="EMBL" id="MCV2369650.1"/>
    </source>
</evidence>
<dbReference type="PANTHER" id="PTHR48083">
    <property type="entry name" value="MEDIUM-CHAIN SPECIFIC ACYL-COA DEHYDROGENASE, MITOCHONDRIAL-RELATED"/>
    <property type="match status" value="1"/>
</dbReference>